<dbReference type="Pfam" id="PF02368">
    <property type="entry name" value="Big_2"/>
    <property type="match status" value="1"/>
</dbReference>
<keyword evidence="3" id="KW-1185">Reference proteome</keyword>
<dbReference type="EMBL" id="JBHSSG010000007">
    <property type="protein sequence ID" value="MFC6178087.1"/>
    <property type="molecule type" value="Genomic_DNA"/>
</dbReference>
<dbReference type="InterPro" id="IPR003343">
    <property type="entry name" value="Big_2"/>
</dbReference>
<reference evidence="3" key="1">
    <citation type="journal article" date="2019" name="Int. J. Syst. Evol. Microbiol.">
        <title>The Global Catalogue of Microorganisms (GCM) 10K type strain sequencing project: providing services to taxonomists for standard genome sequencing and annotation.</title>
        <authorList>
            <consortium name="The Broad Institute Genomics Platform"/>
            <consortium name="The Broad Institute Genome Sequencing Center for Infectious Disease"/>
            <person name="Wu L."/>
            <person name="Ma J."/>
        </authorList>
    </citation>
    <scope>NUCLEOTIDE SEQUENCE [LARGE SCALE GENOMIC DNA]</scope>
    <source>
        <strain evidence="3">CCM 8924</strain>
    </source>
</reference>
<dbReference type="InterPro" id="IPR008964">
    <property type="entry name" value="Invasin/intimin_cell_adhesion"/>
</dbReference>
<proteinExistence type="predicted"/>
<evidence type="ECO:0000313" key="2">
    <source>
        <dbReference type="EMBL" id="MFC6178087.1"/>
    </source>
</evidence>
<sequence length="141" mass="14519">MAQTFDLYKDGKVEQTGVTSPIQIAGLTPNTQYDKYALAFEGRPDKTALSFKTAAQATTGVSLDKSTLALETGATATIKATVAPADATDKAYTFSSADTAIATVDNNGKITAVKAGTVDITVKTHDGGKTAKVTVTITDPA</sequence>
<organism evidence="2 3">
    <name type="scientific">Weissella sagaensis</name>
    <dbReference type="NCBI Taxonomy" id="2559928"/>
    <lineage>
        <taxon>Bacteria</taxon>
        <taxon>Bacillati</taxon>
        <taxon>Bacillota</taxon>
        <taxon>Bacilli</taxon>
        <taxon>Lactobacillales</taxon>
        <taxon>Lactobacillaceae</taxon>
        <taxon>Weissella</taxon>
    </lineage>
</organism>
<evidence type="ECO:0000259" key="1">
    <source>
        <dbReference type="SMART" id="SM00635"/>
    </source>
</evidence>
<dbReference type="SUPFAM" id="SSF49373">
    <property type="entry name" value="Invasin/intimin cell-adhesion fragments"/>
    <property type="match status" value="1"/>
</dbReference>
<dbReference type="Gene3D" id="2.60.40.1080">
    <property type="match status" value="1"/>
</dbReference>
<comment type="caution">
    <text evidence="2">The sequence shown here is derived from an EMBL/GenBank/DDBJ whole genome shotgun (WGS) entry which is preliminary data.</text>
</comment>
<protein>
    <submittedName>
        <fullName evidence="2">Ig domain-containing protein</fullName>
    </submittedName>
</protein>
<name>A0ABW1RRL5_9LACO</name>
<accession>A0ABW1RRL5</accession>
<gene>
    <name evidence="2" type="ORF">ACFQGR_01500</name>
</gene>
<evidence type="ECO:0000313" key="3">
    <source>
        <dbReference type="Proteomes" id="UP001596158"/>
    </source>
</evidence>
<dbReference type="RefSeq" id="WP_137600729.1">
    <property type="nucleotide sequence ID" value="NZ_BJDT01000005.1"/>
</dbReference>
<feature type="domain" description="BIG2" evidence="1">
    <location>
        <begin position="57"/>
        <end position="134"/>
    </location>
</feature>
<dbReference type="SMART" id="SM00635">
    <property type="entry name" value="BID_2"/>
    <property type="match status" value="1"/>
</dbReference>
<dbReference type="Proteomes" id="UP001596158">
    <property type="component" value="Unassembled WGS sequence"/>
</dbReference>